<keyword evidence="2" id="KW-0539">Nucleus</keyword>
<comment type="caution">
    <text evidence="5">The sequence shown here is derived from an EMBL/GenBank/DDBJ whole genome shotgun (WGS) entry which is preliminary data.</text>
</comment>
<feature type="compositionally biased region" description="Low complexity" evidence="3">
    <location>
        <begin position="366"/>
        <end position="375"/>
    </location>
</feature>
<accession>A0A6A5BRJ8</accession>
<proteinExistence type="predicted"/>
<dbReference type="InterPro" id="IPR039722">
    <property type="entry name" value="Upf3"/>
</dbReference>
<feature type="compositionally biased region" description="Polar residues" evidence="3">
    <location>
        <begin position="60"/>
        <end position="71"/>
    </location>
</feature>
<evidence type="ECO:0000256" key="1">
    <source>
        <dbReference type="ARBA" id="ARBA00004123"/>
    </source>
</evidence>
<comment type="subcellular location">
    <subcellularLocation>
        <location evidence="1">Nucleus</location>
    </subcellularLocation>
</comment>
<dbReference type="VEuPathDB" id="AmoebaDB:FDP41_004206"/>
<dbReference type="GO" id="GO:0000184">
    <property type="term" value="P:nuclear-transcribed mRNA catabolic process, nonsense-mediated decay"/>
    <property type="evidence" value="ECO:0007669"/>
    <property type="project" value="InterPro"/>
</dbReference>
<keyword evidence="6" id="KW-1185">Reference proteome</keyword>
<evidence type="ECO:0000313" key="5">
    <source>
        <dbReference type="EMBL" id="KAF0976911.1"/>
    </source>
</evidence>
<dbReference type="PANTHER" id="PTHR13112:SF0">
    <property type="entry name" value="FI21285P1"/>
    <property type="match status" value="1"/>
</dbReference>
<feature type="region of interest" description="Disordered" evidence="3">
    <location>
        <begin position="1"/>
        <end position="150"/>
    </location>
</feature>
<feature type="compositionally biased region" description="Low complexity" evidence="3">
    <location>
        <begin position="16"/>
        <end position="51"/>
    </location>
</feature>
<dbReference type="OrthoDB" id="18087at2759"/>
<feature type="region of interest" description="Disordered" evidence="3">
    <location>
        <begin position="353"/>
        <end position="377"/>
    </location>
</feature>
<feature type="compositionally biased region" description="Low complexity" evidence="3">
    <location>
        <begin position="277"/>
        <end position="290"/>
    </location>
</feature>
<feature type="region of interest" description="Disordered" evidence="3">
    <location>
        <begin position="411"/>
        <end position="432"/>
    </location>
</feature>
<evidence type="ECO:0000259" key="4">
    <source>
        <dbReference type="Pfam" id="PF03467"/>
    </source>
</evidence>
<dbReference type="PANTHER" id="PTHR13112">
    <property type="entry name" value="UPF3 REGULATOR OF NONSENSE TRANSCRIPTS-LIKE PROTEIN"/>
    <property type="match status" value="1"/>
</dbReference>
<dbReference type="Proteomes" id="UP000444721">
    <property type="component" value="Unassembled WGS sequence"/>
</dbReference>
<feature type="domain" description="UPF3" evidence="4">
    <location>
        <begin position="295"/>
        <end position="410"/>
    </location>
</feature>
<evidence type="ECO:0000256" key="2">
    <source>
        <dbReference type="ARBA" id="ARBA00023242"/>
    </source>
</evidence>
<dbReference type="VEuPathDB" id="AmoebaDB:NF0041600"/>
<dbReference type="AlphaFoldDB" id="A0A6A5BRJ8"/>
<dbReference type="GO" id="GO:0003729">
    <property type="term" value="F:mRNA binding"/>
    <property type="evidence" value="ECO:0007669"/>
    <property type="project" value="TreeGrafter"/>
</dbReference>
<dbReference type="GeneID" id="68111424"/>
<dbReference type="VEuPathDB" id="AmoebaDB:NfTy_068380"/>
<name>A0A6A5BRJ8_NAEFO</name>
<sequence length="432" mass="46634">MSGKFGHQPVLWVKKTTTPHTTTQTTAASVSAAANSESGGSALPSSHSSGSTTPELKEGASTNVNSEPNRNVSSVVASSVTPPTSPSIASGTKSNKPSTSSSEVSGTSQQQKKQGNKKAHASKGSSTNNNTSAAASISQTHVSNSNEQHYGSLVKNKTKAIIRNIPYNFTEEDFIGKCVPRSFLVEKTNTVSSGSDNSSISSTKIIYDPKKINWSDFHCGYKTTTQVFPSIAYLNFANVNLLHQFRNEFMELAKSTQLSTLQASVTLSKDDEDEDATPLLPNTSNPTTNSSIWRETTMTMEYCPLQMVPKPKKKDPRDGTIFKDEHYLKFLEQLKQPKELTLQPLSLDNSSTTSGLGLDASDSHSEGSSSSKKSSAIPLALGGVGSSAYYDRKSDEPIITPLLKELLEKKNKKQAVKTAKRGGKTSQYKRKY</sequence>
<feature type="region of interest" description="Disordered" evidence="3">
    <location>
        <begin position="268"/>
        <end position="290"/>
    </location>
</feature>
<gene>
    <name evidence="5" type="ORF">FDP41_004206</name>
</gene>
<evidence type="ECO:0000256" key="3">
    <source>
        <dbReference type="SAM" id="MobiDB-lite"/>
    </source>
</evidence>
<dbReference type="GO" id="GO:0045727">
    <property type="term" value="P:positive regulation of translation"/>
    <property type="evidence" value="ECO:0007669"/>
    <property type="project" value="TreeGrafter"/>
</dbReference>
<organism evidence="5 6">
    <name type="scientific">Naegleria fowleri</name>
    <name type="common">Brain eating amoeba</name>
    <dbReference type="NCBI Taxonomy" id="5763"/>
    <lineage>
        <taxon>Eukaryota</taxon>
        <taxon>Discoba</taxon>
        <taxon>Heterolobosea</taxon>
        <taxon>Tetramitia</taxon>
        <taxon>Eutetramitia</taxon>
        <taxon>Vahlkampfiidae</taxon>
        <taxon>Naegleria</taxon>
    </lineage>
</organism>
<feature type="compositionally biased region" description="Low complexity" evidence="3">
    <location>
        <begin position="98"/>
        <end position="111"/>
    </location>
</feature>
<dbReference type="OMA" id="EYCPLQM"/>
<dbReference type="InterPro" id="IPR012677">
    <property type="entry name" value="Nucleotide-bd_a/b_plait_sf"/>
</dbReference>
<dbReference type="GO" id="GO:0005730">
    <property type="term" value="C:nucleolus"/>
    <property type="evidence" value="ECO:0007669"/>
    <property type="project" value="TreeGrafter"/>
</dbReference>
<reference evidence="5 6" key="1">
    <citation type="journal article" date="2019" name="Sci. Rep.">
        <title>Nanopore sequencing improves the draft genome of the human pathogenic amoeba Naegleria fowleri.</title>
        <authorList>
            <person name="Liechti N."/>
            <person name="Schurch N."/>
            <person name="Bruggmann R."/>
            <person name="Wittwer M."/>
        </authorList>
    </citation>
    <scope>NUCLEOTIDE SEQUENCE [LARGE SCALE GENOMIC DNA]</scope>
    <source>
        <strain evidence="5 6">ATCC 30894</strain>
    </source>
</reference>
<feature type="compositionally biased region" description="Low complexity" evidence="3">
    <location>
        <begin position="72"/>
        <end position="90"/>
    </location>
</feature>
<dbReference type="RefSeq" id="XP_044561624.1">
    <property type="nucleotide sequence ID" value="XM_044707596.1"/>
</dbReference>
<dbReference type="GO" id="GO:0005737">
    <property type="term" value="C:cytoplasm"/>
    <property type="evidence" value="ECO:0007669"/>
    <property type="project" value="TreeGrafter"/>
</dbReference>
<protein>
    <recommendedName>
        <fullName evidence="4">UPF3 domain-containing protein</fullName>
    </recommendedName>
</protein>
<evidence type="ECO:0000313" key="6">
    <source>
        <dbReference type="Proteomes" id="UP000444721"/>
    </source>
</evidence>
<dbReference type="Pfam" id="PF03467">
    <property type="entry name" value="Smg4_UPF3"/>
    <property type="match status" value="1"/>
</dbReference>
<dbReference type="Gene3D" id="3.30.70.330">
    <property type="match status" value="1"/>
</dbReference>
<dbReference type="InterPro" id="IPR005120">
    <property type="entry name" value="UPF3_dom"/>
</dbReference>
<dbReference type="EMBL" id="VFQX01000036">
    <property type="protein sequence ID" value="KAF0976911.1"/>
    <property type="molecule type" value="Genomic_DNA"/>
</dbReference>
<feature type="compositionally biased region" description="Low complexity" evidence="3">
    <location>
        <begin position="125"/>
        <end position="140"/>
    </location>
</feature>